<dbReference type="PANTHER" id="PTHR23427">
    <property type="entry name" value="SURFEIT LOCUS PROTEIN"/>
    <property type="match status" value="1"/>
</dbReference>
<proteinExistence type="inferred from homology"/>
<dbReference type="Pfam" id="PF02104">
    <property type="entry name" value="SURF1"/>
    <property type="match status" value="1"/>
</dbReference>
<keyword evidence="9" id="KW-1185">Reference proteome</keyword>
<dbReference type="PANTHER" id="PTHR23427:SF2">
    <property type="entry name" value="SURFEIT LOCUS PROTEIN 1"/>
    <property type="match status" value="1"/>
</dbReference>
<evidence type="ECO:0000256" key="5">
    <source>
        <dbReference type="ARBA" id="ARBA00023136"/>
    </source>
</evidence>
<evidence type="ECO:0000256" key="6">
    <source>
        <dbReference type="RuleBase" id="RU363076"/>
    </source>
</evidence>
<evidence type="ECO:0000256" key="4">
    <source>
        <dbReference type="ARBA" id="ARBA00022989"/>
    </source>
</evidence>
<name>A0A934V7V1_9PSEU</name>
<dbReference type="EMBL" id="JAENJH010000012">
    <property type="protein sequence ID" value="MBK1788982.1"/>
    <property type="molecule type" value="Genomic_DNA"/>
</dbReference>
<evidence type="ECO:0000313" key="8">
    <source>
        <dbReference type="EMBL" id="MBK1788982.1"/>
    </source>
</evidence>
<reference evidence="8" key="1">
    <citation type="submission" date="2020-12" db="EMBL/GenBank/DDBJ databases">
        <title>Prauserella sp. ASG 168, a novel actinomycete isolated from cave rock.</title>
        <authorList>
            <person name="Suriyachadkun C."/>
        </authorList>
    </citation>
    <scope>NUCLEOTIDE SEQUENCE</scope>
    <source>
        <strain evidence="8">ASG 168</strain>
    </source>
</reference>
<keyword evidence="6" id="KW-1003">Cell membrane</keyword>
<keyword evidence="4 6" id="KW-1133">Transmembrane helix</keyword>
<dbReference type="GO" id="GO:0005886">
    <property type="term" value="C:plasma membrane"/>
    <property type="evidence" value="ECO:0007669"/>
    <property type="project" value="UniProtKB-SubCell"/>
</dbReference>
<evidence type="ECO:0000256" key="3">
    <source>
        <dbReference type="ARBA" id="ARBA00022692"/>
    </source>
</evidence>
<comment type="subcellular location">
    <subcellularLocation>
        <location evidence="6">Cell membrane</location>
        <topology evidence="6">Multi-pass membrane protein</topology>
    </subcellularLocation>
    <subcellularLocation>
        <location evidence="1">Membrane</location>
    </subcellularLocation>
</comment>
<sequence length="280" mass="31107">MRWKLLLRPSWLALTAVVFIFAICCYTLLGPWQFDRHRERAAQNEAVSSSFGAQPQPLAAVLSENQTPLEDAEWQRVLIRGTYLPDDEVIARLRTVQGEPAFEVLTPLQTTEGSVVLIDRGYLRPDDRTRVPGYAAPPEGEVQLEARVRMDERDPGNRDAFADSSTDGELHAYSVNSQVVGRATDLDIQPGYFQLEGGQPGVLGALPLPQLQAGPYLSYALQWIAFGTMALLGWLYFTVRELRPGGALAGERTGQEKVRRKSVAQILAEDEQREEASTHS</sequence>
<dbReference type="CDD" id="cd06662">
    <property type="entry name" value="SURF1"/>
    <property type="match status" value="1"/>
</dbReference>
<evidence type="ECO:0000256" key="2">
    <source>
        <dbReference type="ARBA" id="ARBA00007165"/>
    </source>
</evidence>
<feature type="transmembrane region" description="Helical" evidence="6">
    <location>
        <begin position="216"/>
        <end position="237"/>
    </location>
</feature>
<comment type="similarity">
    <text evidence="2 6">Belongs to the SURF1 family.</text>
</comment>
<accession>A0A934V7V1</accession>
<dbReference type="Proteomes" id="UP000635245">
    <property type="component" value="Unassembled WGS sequence"/>
</dbReference>
<dbReference type="InterPro" id="IPR045214">
    <property type="entry name" value="Surf1/Surf4"/>
</dbReference>
<keyword evidence="3 6" id="KW-0812">Transmembrane</keyword>
<organism evidence="8 9">
    <name type="scientific">Prauserella cavernicola</name>
    <dbReference type="NCBI Taxonomy" id="2800127"/>
    <lineage>
        <taxon>Bacteria</taxon>
        <taxon>Bacillati</taxon>
        <taxon>Actinomycetota</taxon>
        <taxon>Actinomycetes</taxon>
        <taxon>Pseudonocardiales</taxon>
        <taxon>Pseudonocardiaceae</taxon>
        <taxon>Prauserella</taxon>
    </lineage>
</organism>
<dbReference type="InterPro" id="IPR002994">
    <property type="entry name" value="Surf1/Shy1"/>
</dbReference>
<dbReference type="PROSITE" id="PS50895">
    <property type="entry name" value="SURF1"/>
    <property type="match status" value="1"/>
</dbReference>
<feature type="transmembrane region" description="Helical" evidence="6">
    <location>
        <begin position="12"/>
        <end position="34"/>
    </location>
</feature>
<gene>
    <name evidence="8" type="ORF">JHE00_32020</name>
</gene>
<dbReference type="AlphaFoldDB" id="A0A934V7V1"/>
<comment type="caution">
    <text evidence="8">The sequence shown here is derived from an EMBL/GenBank/DDBJ whole genome shotgun (WGS) entry which is preliminary data.</text>
</comment>
<feature type="region of interest" description="Disordered" evidence="7">
    <location>
        <begin position="250"/>
        <end position="280"/>
    </location>
</feature>
<evidence type="ECO:0000256" key="7">
    <source>
        <dbReference type="SAM" id="MobiDB-lite"/>
    </source>
</evidence>
<dbReference type="RefSeq" id="WP_200325418.1">
    <property type="nucleotide sequence ID" value="NZ_JAENJH010000012.1"/>
</dbReference>
<keyword evidence="5 6" id="KW-0472">Membrane</keyword>
<evidence type="ECO:0000313" key="9">
    <source>
        <dbReference type="Proteomes" id="UP000635245"/>
    </source>
</evidence>
<protein>
    <recommendedName>
        <fullName evidence="6">SURF1-like protein</fullName>
    </recommendedName>
</protein>
<evidence type="ECO:0000256" key="1">
    <source>
        <dbReference type="ARBA" id="ARBA00004370"/>
    </source>
</evidence>